<reference evidence="2" key="1">
    <citation type="submission" date="2020-12" db="EMBL/GenBank/DDBJ databases">
        <title>Methylobrevis albus sp. nov., isolated from fresh water lack sediment.</title>
        <authorList>
            <person name="Zou Q."/>
        </authorList>
    </citation>
    <scope>NUCLEOTIDE SEQUENCE</scope>
    <source>
        <strain evidence="2">L22</strain>
    </source>
</reference>
<dbReference type="EMBL" id="JADZLT010000056">
    <property type="protein sequence ID" value="MBH0240030.1"/>
    <property type="molecule type" value="Genomic_DNA"/>
</dbReference>
<evidence type="ECO:0000259" key="1">
    <source>
        <dbReference type="Pfam" id="PF09361"/>
    </source>
</evidence>
<dbReference type="Proteomes" id="UP000631694">
    <property type="component" value="Unassembled WGS sequence"/>
</dbReference>
<dbReference type="Pfam" id="PF09361">
    <property type="entry name" value="Phasin_2"/>
    <property type="match status" value="1"/>
</dbReference>
<evidence type="ECO:0000313" key="2">
    <source>
        <dbReference type="EMBL" id="MBH0240030.1"/>
    </source>
</evidence>
<dbReference type="SUPFAM" id="SSF47857">
    <property type="entry name" value="Apolipophorin-III"/>
    <property type="match status" value="1"/>
</dbReference>
<accession>A0A931I4D4</accession>
<dbReference type="RefSeq" id="WP_197313091.1">
    <property type="nucleotide sequence ID" value="NZ_JADZLT010000056.1"/>
</dbReference>
<dbReference type="AlphaFoldDB" id="A0A931I4D4"/>
<dbReference type="NCBIfam" id="TIGR01841">
    <property type="entry name" value="phasin"/>
    <property type="match status" value="1"/>
</dbReference>
<comment type="caution">
    <text evidence="2">The sequence shown here is derived from an EMBL/GenBank/DDBJ whole genome shotgun (WGS) entry which is preliminary data.</text>
</comment>
<protein>
    <submittedName>
        <fullName evidence="2">Phasin family protein</fullName>
    </submittedName>
</protein>
<name>A0A931I4D4_9HYPH</name>
<gene>
    <name evidence="2" type="ORF">I5731_19585</name>
</gene>
<dbReference type="InterPro" id="IPR010127">
    <property type="entry name" value="Phasin_subfam-1"/>
</dbReference>
<keyword evidence="3" id="KW-1185">Reference proteome</keyword>
<sequence>MATGYEDVQKILKENIDAAMKSADLLSKSLQTIATEATDYSKKSAEETTKHFEKLMGVKSVEAAIELQTEFVKKSYEGAVSQATKMTELYVDLSKDLAKPYEGVFAKIGK</sequence>
<feature type="domain" description="Phasin" evidence="1">
    <location>
        <begin position="6"/>
        <end position="102"/>
    </location>
</feature>
<organism evidence="2 3">
    <name type="scientific">Methylobrevis albus</name>
    <dbReference type="NCBI Taxonomy" id="2793297"/>
    <lineage>
        <taxon>Bacteria</taxon>
        <taxon>Pseudomonadati</taxon>
        <taxon>Pseudomonadota</taxon>
        <taxon>Alphaproteobacteria</taxon>
        <taxon>Hyphomicrobiales</taxon>
        <taxon>Pleomorphomonadaceae</taxon>
        <taxon>Methylobrevis</taxon>
    </lineage>
</organism>
<proteinExistence type="predicted"/>
<dbReference type="InterPro" id="IPR018968">
    <property type="entry name" value="Phasin"/>
</dbReference>
<evidence type="ECO:0000313" key="3">
    <source>
        <dbReference type="Proteomes" id="UP000631694"/>
    </source>
</evidence>